<comment type="caution">
    <text evidence="2">The sequence shown here is derived from an EMBL/GenBank/DDBJ whole genome shotgun (WGS) entry which is preliminary data.</text>
</comment>
<name>A0A2J6X9R0_9BACT</name>
<dbReference type="EMBL" id="PNIX01000033">
    <property type="protein sequence ID" value="PMP84162.1"/>
    <property type="molecule type" value="Genomic_DNA"/>
</dbReference>
<organism evidence="2 3">
    <name type="scientific">Caldisericum exile</name>
    <dbReference type="NCBI Taxonomy" id="693075"/>
    <lineage>
        <taxon>Bacteria</taxon>
        <taxon>Pseudomonadati</taxon>
        <taxon>Caldisericota/Cryosericota group</taxon>
        <taxon>Caldisericota</taxon>
        <taxon>Caldisericia</taxon>
        <taxon>Caldisericales</taxon>
        <taxon>Caldisericaceae</taxon>
        <taxon>Caldisericum</taxon>
    </lineage>
</organism>
<gene>
    <name evidence="2" type="ORF">C0175_00545</name>
</gene>
<reference evidence="2 3" key="1">
    <citation type="submission" date="2018-01" db="EMBL/GenBank/DDBJ databases">
        <title>Metagenomic assembled genomes from two thermal pools in the Uzon Caldera, Kamchatka, Russia.</title>
        <authorList>
            <person name="Wilkins L."/>
            <person name="Ettinger C."/>
        </authorList>
    </citation>
    <scope>NUCLEOTIDE SEQUENCE [LARGE SCALE GENOMIC DNA]</scope>
    <source>
        <strain evidence="2">ARK-10</strain>
    </source>
</reference>
<dbReference type="Proteomes" id="UP000236910">
    <property type="component" value="Unassembled WGS sequence"/>
</dbReference>
<evidence type="ECO:0000256" key="1">
    <source>
        <dbReference type="SAM" id="Coils"/>
    </source>
</evidence>
<evidence type="ECO:0000313" key="2">
    <source>
        <dbReference type="EMBL" id="PMP84162.1"/>
    </source>
</evidence>
<accession>A0A2J6X9R0</accession>
<proteinExistence type="predicted"/>
<protein>
    <submittedName>
        <fullName evidence="2">Uncharacterized protein</fullName>
    </submittedName>
</protein>
<feature type="coiled-coil region" evidence="1">
    <location>
        <begin position="4"/>
        <end position="31"/>
    </location>
</feature>
<dbReference type="AlphaFoldDB" id="A0A2J6X9R0"/>
<evidence type="ECO:0000313" key="3">
    <source>
        <dbReference type="Proteomes" id="UP000236910"/>
    </source>
</evidence>
<keyword evidence="1" id="KW-0175">Coiled coil</keyword>
<sequence>MTQEEKYLKNCKELREREEDLEARYYAFQSEHGETKANYLWDLLLDQDFDELEDILENHGF</sequence>